<dbReference type="AlphaFoldDB" id="A0AB73U3D1"/>
<sequence>MLTGAGFAAVLLFLVVVALWAAGGNGGSMSYYQREVDRMMRKQSRQEKASLEARTRRNRRQRWRSRVHPAQACRRKHEHET</sequence>
<dbReference type="EMBL" id="CP041150">
    <property type="protein sequence ID" value="QDF71519.1"/>
    <property type="molecule type" value="Genomic_DNA"/>
</dbReference>
<name>A0AB73U3D1_MYCCH</name>
<gene>
    <name evidence="2" type="ORF">FJK96_16065</name>
</gene>
<protein>
    <recommendedName>
        <fullName evidence="4">Secreted protein</fullName>
    </recommendedName>
</protein>
<feature type="region of interest" description="Disordered" evidence="1">
    <location>
        <begin position="42"/>
        <end position="81"/>
    </location>
</feature>
<feature type="compositionally biased region" description="Basic and acidic residues" evidence="1">
    <location>
        <begin position="42"/>
        <end position="55"/>
    </location>
</feature>
<dbReference type="Proteomes" id="UP000317728">
    <property type="component" value="Chromosome"/>
</dbReference>
<feature type="compositionally biased region" description="Basic residues" evidence="1">
    <location>
        <begin position="56"/>
        <end position="81"/>
    </location>
</feature>
<evidence type="ECO:0008006" key="4">
    <source>
        <dbReference type="Google" id="ProtNLM"/>
    </source>
</evidence>
<evidence type="ECO:0000313" key="3">
    <source>
        <dbReference type="Proteomes" id="UP000317728"/>
    </source>
</evidence>
<evidence type="ECO:0000256" key="1">
    <source>
        <dbReference type="SAM" id="MobiDB-lite"/>
    </source>
</evidence>
<accession>A0AB73U3D1</accession>
<proteinExistence type="predicted"/>
<organism evidence="2 3">
    <name type="scientific">Mycobacteroides chelonae</name>
    <name type="common">Mycobacterium chelonae</name>
    <dbReference type="NCBI Taxonomy" id="1774"/>
    <lineage>
        <taxon>Bacteria</taxon>
        <taxon>Bacillati</taxon>
        <taxon>Actinomycetota</taxon>
        <taxon>Actinomycetes</taxon>
        <taxon>Mycobacteriales</taxon>
        <taxon>Mycobacteriaceae</taxon>
        <taxon>Mycobacteroides</taxon>
    </lineage>
</organism>
<evidence type="ECO:0000313" key="2">
    <source>
        <dbReference type="EMBL" id="QDF71519.1"/>
    </source>
</evidence>
<reference evidence="2 3" key="1">
    <citation type="submission" date="2019-06" db="EMBL/GenBank/DDBJ databases">
        <title>Whole geneome sequnce of Mycobacteroides chelonae M77 isolated from bovine milk from Meghalaya, India.</title>
        <authorList>
            <person name="Vise E."/>
            <person name="Das S."/>
            <person name="Garg A."/>
            <person name="Ghatak S."/>
            <person name="Shakuntala I."/>
            <person name="Milton A.A.P."/>
            <person name="Karam A."/>
            <person name="Sanjukta R."/>
            <person name="Puro K."/>
            <person name="Sen A."/>
        </authorList>
    </citation>
    <scope>NUCLEOTIDE SEQUENCE [LARGE SCALE GENOMIC DNA]</scope>
    <source>
        <strain evidence="2 3">M77</strain>
    </source>
</reference>